<feature type="chain" id="PRO_5022178338" evidence="1">
    <location>
        <begin position="31"/>
        <end position="154"/>
    </location>
</feature>
<name>A0A518H5W6_9BACT</name>
<dbReference type="EMBL" id="CP036426">
    <property type="protein sequence ID" value="QDV36220.1"/>
    <property type="molecule type" value="Genomic_DNA"/>
</dbReference>
<dbReference type="OrthoDB" id="287311at2"/>
<evidence type="ECO:0000313" key="3">
    <source>
        <dbReference type="Proteomes" id="UP000317835"/>
    </source>
</evidence>
<dbReference type="AlphaFoldDB" id="A0A518H5W6"/>
<dbReference type="PROSITE" id="PS51318">
    <property type="entry name" value="TAT"/>
    <property type="match status" value="1"/>
</dbReference>
<reference evidence="2 3" key="1">
    <citation type="submission" date="2019-02" db="EMBL/GenBank/DDBJ databases">
        <title>Deep-cultivation of Planctomycetes and their phenomic and genomic characterization uncovers novel biology.</title>
        <authorList>
            <person name="Wiegand S."/>
            <person name="Jogler M."/>
            <person name="Boedeker C."/>
            <person name="Pinto D."/>
            <person name="Vollmers J."/>
            <person name="Rivas-Marin E."/>
            <person name="Kohn T."/>
            <person name="Peeters S.H."/>
            <person name="Heuer A."/>
            <person name="Rast P."/>
            <person name="Oberbeckmann S."/>
            <person name="Bunk B."/>
            <person name="Jeske O."/>
            <person name="Meyerdierks A."/>
            <person name="Storesund J.E."/>
            <person name="Kallscheuer N."/>
            <person name="Luecker S."/>
            <person name="Lage O.M."/>
            <person name="Pohl T."/>
            <person name="Merkel B.J."/>
            <person name="Hornburger P."/>
            <person name="Mueller R.-W."/>
            <person name="Bruemmer F."/>
            <person name="Labrenz M."/>
            <person name="Spormann A.M."/>
            <person name="Op den Camp H."/>
            <person name="Overmann J."/>
            <person name="Amann R."/>
            <person name="Jetten M.S.M."/>
            <person name="Mascher T."/>
            <person name="Medema M.H."/>
            <person name="Devos D.P."/>
            <person name="Kaster A.-K."/>
            <person name="Ovreas L."/>
            <person name="Rohde M."/>
            <person name="Galperin M.Y."/>
            <person name="Jogler C."/>
        </authorList>
    </citation>
    <scope>NUCLEOTIDE SEQUENCE [LARGE SCALE GENOMIC DNA]</scope>
    <source>
        <strain evidence="2 3">ElP</strain>
    </source>
</reference>
<dbReference type="KEGG" id="tpla:ElP_41390"/>
<sequence precursor="true">MHKSRKPARRAFVSAALLLALGAGCGSGSAAVPSTDTARDALDAALTAWTRGETPGELAGTETSVFVHDTPWSQGQRLASFEIIEESEAEGAVAEKRFTVRLSLAQPDRAEEVQYHVLGTDPLMVFRDEDYQRNINMVNGPSTTAPPSRGQRPR</sequence>
<evidence type="ECO:0000256" key="1">
    <source>
        <dbReference type="SAM" id="SignalP"/>
    </source>
</evidence>
<keyword evidence="3" id="KW-1185">Reference proteome</keyword>
<proteinExistence type="predicted"/>
<dbReference type="PROSITE" id="PS51257">
    <property type="entry name" value="PROKAR_LIPOPROTEIN"/>
    <property type="match status" value="1"/>
</dbReference>
<dbReference type="InterPro" id="IPR006311">
    <property type="entry name" value="TAT_signal"/>
</dbReference>
<organism evidence="2 3">
    <name type="scientific">Tautonia plasticadhaerens</name>
    <dbReference type="NCBI Taxonomy" id="2527974"/>
    <lineage>
        <taxon>Bacteria</taxon>
        <taxon>Pseudomonadati</taxon>
        <taxon>Planctomycetota</taxon>
        <taxon>Planctomycetia</taxon>
        <taxon>Isosphaerales</taxon>
        <taxon>Isosphaeraceae</taxon>
        <taxon>Tautonia</taxon>
    </lineage>
</organism>
<dbReference type="Proteomes" id="UP000317835">
    <property type="component" value="Chromosome"/>
</dbReference>
<evidence type="ECO:0000313" key="2">
    <source>
        <dbReference type="EMBL" id="QDV36220.1"/>
    </source>
</evidence>
<dbReference type="RefSeq" id="WP_145272334.1">
    <property type="nucleotide sequence ID" value="NZ_CP036426.1"/>
</dbReference>
<gene>
    <name evidence="2" type="ORF">ElP_41390</name>
</gene>
<protein>
    <submittedName>
        <fullName evidence="2">Uncharacterized protein</fullName>
    </submittedName>
</protein>
<keyword evidence="1" id="KW-0732">Signal</keyword>
<feature type="signal peptide" evidence="1">
    <location>
        <begin position="1"/>
        <end position="30"/>
    </location>
</feature>
<accession>A0A518H5W6</accession>